<dbReference type="Pfam" id="PF05940">
    <property type="entry name" value="NnrS"/>
    <property type="match status" value="1"/>
</dbReference>
<feature type="transmembrane region" description="Helical" evidence="1">
    <location>
        <begin position="120"/>
        <end position="138"/>
    </location>
</feature>
<feature type="transmembrane region" description="Helical" evidence="1">
    <location>
        <begin position="308"/>
        <end position="326"/>
    </location>
</feature>
<dbReference type="RefSeq" id="WP_206562286.1">
    <property type="nucleotide sequence ID" value="NZ_JAFKCZ010000019.1"/>
</dbReference>
<dbReference type="AlphaFoldDB" id="A0A939DIZ3"/>
<keyword evidence="1" id="KW-0812">Transmembrane</keyword>
<feature type="transmembrane region" description="Helical" evidence="1">
    <location>
        <begin position="150"/>
        <end position="173"/>
    </location>
</feature>
<organism evidence="2 3">
    <name type="scientific">Parahaliea mediterranea</name>
    <dbReference type="NCBI Taxonomy" id="651086"/>
    <lineage>
        <taxon>Bacteria</taxon>
        <taxon>Pseudomonadati</taxon>
        <taxon>Pseudomonadota</taxon>
        <taxon>Gammaproteobacteria</taxon>
        <taxon>Cellvibrionales</taxon>
        <taxon>Halieaceae</taxon>
        <taxon>Parahaliea</taxon>
    </lineage>
</organism>
<name>A0A939DIZ3_9GAMM</name>
<dbReference type="Proteomes" id="UP000664303">
    <property type="component" value="Unassembled WGS sequence"/>
</dbReference>
<dbReference type="InterPro" id="IPR010266">
    <property type="entry name" value="NnrS"/>
</dbReference>
<comment type="caution">
    <text evidence="2">The sequence shown here is derived from an EMBL/GenBank/DDBJ whole genome shotgun (WGS) entry which is preliminary data.</text>
</comment>
<feature type="transmembrane region" description="Helical" evidence="1">
    <location>
        <begin position="95"/>
        <end position="114"/>
    </location>
</feature>
<feature type="transmembrane region" description="Helical" evidence="1">
    <location>
        <begin position="67"/>
        <end position="88"/>
    </location>
</feature>
<dbReference type="EMBL" id="JAFKCZ010000019">
    <property type="protein sequence ID" value="MBN7798838.1"/>
    <property type="molecule type" value="Genomic_DNA"/>
</dbReference>
<evidence type="ECO:0000313" key="2">
    <source>
        <dbReference type="EMBL" id="MBN7798838.1"/>
    </source>
</evidence>
<keyword evidence="1" id="KW-1133">Transmembrane helix</keyword>
<protein>
    <submittedName>
        <fullName evidence="2">NnrS family protein</fullName>
    </submittedName>
</protein>
<sequence length="404" mass="43507">MRAAPAENTQNPAPWPHTLLAYPFRPFFLLAGLYGALGMLGWLNWLFAEAPLLATASPLQWHAHEMLFGWVSAAIAGFLLTAICNWTGAPPLRGWRLGLLVSLWLAGRAAMWSPQWLPPIWMAAIDLAFLPVLAGYVARVLIRAGNRRNLPIVAVLGLLATANVITHLAFSGVTPGLAGVGEGMAVNLIIVLMVVIGGRIIPLFTANWLAHRGGPADRVRSRPMVDRLTLAATALMIPADWLTTTPWPGAILALIAAAANSWRLAGWRGWLGRSEPLLWVLHLGYLWIVAALWFKGLTPWLDGAGKALWLHAAGAGAMGTLILGVMSRVALGHTGRALRLPRGASAIYYGVTVAALLRIGAALGWGEYRALLTGSGVAWVVAMLLFVLYYWPILSRPRVDGRPG</sequence>
<evidence type="ECO:0000313" key="3">
    <source>
        <dbReference type="Proteomes" id="UP000664303"/>
    </source>
</evidence>
<feature type="transmembrane region" description="Helical" evidence="1">
    <location>
        <begin position="346"/>
        <end position="365"/>
    </location>
</feature>
<feature type="transmembrane region" description="Helical" evidence="1">
    <location>
        <begin position="277"/>
        <end position="296"/>
    </location>
</feature>
<accession>A0A939DIZ3</accession>
<keyword evidence="3" id="KW-1185">Reference proteome</keyword>
<reference evidence="2" key="1">
    <citation type="submission" date="2021-02" db="EMBL/GenBank/DDBJ databases">
        <title>PHA producing bacteria isolated from coastal sediment in Guangdong, Shenzhen.</title>
        <authorList>
            <person name="Zheng W."/>
            <person name="Yu S."/>
            <person name="Huang Y."/>
        </authorList>
    </citation>
    <scope>NUCLEOTIDE SEQUENCE</scope>
    <source>
        <strain evidence="2">TN14-10</strain>
    </source>
</reference>
<feature type="transmembrane region" description="Helical" evidence="1">
    <location>
        <begin position="371"/>
        <end position="391"/>
    </location>
</feature>
<feature type="transmembrane region" description="Helical" evidence="1">
    <location>
        <begin position="27"/>
        <end position="47"/>
    </location>
</feature>
<feature type="transmembrane region" description="Helical" evidence="1">
    <location>
        <begin position="185"/>
        <end position="204"/>
    </location>
</feature>
<evidence type="ECO:0000256" key="1">
    <source>
        <dbReference type="SAM" id="Phobius"/>
    </source>
</evidence>
<proteinExistence type="predicted"/>
<keyword evidence="1" id="KW-0472">Membrane</keyword>
<gene>
    <name evidence="2" type="ORF">JYP50_19715</name>
</gene>